<feature type="domain" description="AB hydrolase-1" evidence="4">
    <location>
        <begin position="69"/>
        <end position="220"/>
    </location>
</feature>
<organism evidence="5 6">
    <name type="scientific">Allokutzneria oryzae</name>
    <dbReference type="NCBI Taxonomy" id="1378989"/>
    <lineage>
        <taxon>Bacteria</taxon>
        <taxon>Bacillati</taxon>
        <taxon>Actinomycetota</taxon>
        <taxon>Actinomycetes</taxon>
        <taxon>Pseudonocardiales</taxon>
        <taxon>Pseudonocardiaceae</taxon>
        <taxon>Allokutzneria</taxon>
    </lineage>
</organism>
<evidence type="ECO:0000256" key="1">
    <source>
        <dbReference type="ARBA" id="ARBA00010088"/>
    </source>
</evidence>
<dbReference type="PANTHER" id="PTHR43248:SF25">
    <property type="entry name" value="AB HYDROLASE-1 DOMAIN-CONTAINING PROTEIN-RELATED"/>
    <property type="match status" value="1"/>
</dbReference>
<gene>
    <name evidence="5" type="ORF">ACFFQA_02755</name>
</gene>
<evidence type="ECO:0000256" key="3">
    <source>
        <dbReference type="SAM" id="SignalP"/>
    </source>
</evidence>
<reference evidence="5 6" key="1">
    <citation type="submission" date="2024-09" db="EMBL/GenBank/DDBJ databases">
        <authorList>
            <person name="Sun Q."/>
            <person name="Mori K."/>
        </authorList>
    </citation>
    <scope>NUCLEOTIDE SEQUENCE [LARGE SCALE GENOMIC DNA]</scope>
    <source>
        <strain evidence="5 6">TBRC 7907</strain>
    </source>
</reference>
<dbReference type="InterPro" id="IPR029058">
    <property type="entry name" value="AB_hydrolase_fold"/>
</dbReference>
<dbReference type="PANTHER" id="PTHR43248">
    <property type="entry name" value="2-SUCCINYL-6-HYDROXY-2,4-CYCLOHEXADIENE-1-CARBOXYLATE SYNTHASE"/>
    <property type="match status" value="1"/>
</dbReference>
<dbReference type="InterPro" id="IPR051601">
    <property type="entry name" value="Serine_prot/Carboxylest_S33"/>
</dbReference>
<dbReference type="GO" id="GO:0016787">
    <property type="term" value="F:hydrolase activity"/>
    <property type="evidence" value="ECO:0007669"/>
    <property type="project" value="UniProtKB-KW"/>
</dbReference>
<dbReference type="EMBL" id="JBHLZU010000002">
    <property type="protein sequence ID" value="MFB9902852.1"/>
    <property type="molecule type" value="Genomic_DNA"/>
</dbReference>
<evidence type="ECO:0000313" key="6">
    <source>
        <dbReference type="Proteomes" id="UP001589693"/>
    </source>
</evidence>
<evidence type="ECO:0000259" key="4">
    <source>
        <dbReference type="Pfam" id="PF00561"/>
    </source>
</evidence>
<feature type="signal peptide" evidence="3">
    <location>
        <begin position="1"/>
        <end position="24"/>
    </location>
</feature>
<keyword evidence="6" id="KW-1185">Reference proteome</keyword>
<keyword evidence="3" id="KW-0732">Signal</keyword>
<keyword evidence="2 5" id="KW-0378">Hydrolase</keyword>
<evidence type="ECO:0000313" key="5">
    <source>
        <dbReference type="EMBL" id="MFB9902852.1"/>
    </source>
</evidence>
<comment type="caution">
    <text evidence="5">The sequence shown here is derived from an EMBL/GenBank/DDBJ whole genome shotgun (WGS) entry which is preliminary data.</text>
</comment>
<accession>A0ABV5ZPP0</accession>
<dbReference type="Proteomes" id="UP001589693">
    <property type="component" value="Unassembled WGS sequence"/>
</dbReference>
<evidence type="ECO:0000256" key="2">
    <source>
        <dbReference type="ARBA" id="ARBA00022801"/>
    </source>
</evidence>
<dbReference type="Pfam" id="PF00561">
    <property type="entry name" value="Abhydrolase_1"/>
    <property type="match status" value="1"/>
</dbReference>
<proteinExistence type="inferred from homology"/>
<dbReference type="Gene3D" id="3.40.50.1820">
    <property type="entry name" value="alpha/beta hydrolase"/>
    <property type="match status" value="1"/>
</dbReference>
<dbReference type="SUPFAM" id="SSF53474">
    <property type="entry name" value="alpha/beta-Hydrolases"/>
    <property type="match status" value="1"/>
</dbReference>
<dbReference type="RefSeq" id="WP_377849957.1">
    <property type="nucleotide sequence ID" value="NZ_JBHLZU010000002.1"/>
</dbReference>
<protein>
    <submittedName>
        <fullName evidence="5">Alpha/beta fold hydrolase</fullName>
    </submittedName>
</protein>
<feature type="chain" id="PRO_5045965691" evidence="3">
    <location>
        <begin position="25"/>
        <end position="433"/>
    </location>
</feature>
<dbReference type="PROSITE" id="PS51257">
    <property type="entry name" value="PROKAR_LIPOPROTEIN"/>
    <property type="match status" value="1"/>
</dbReference>
<sequence>MIVRPLVLLLATAACTAPSPVAWQGCPKTPDLECSTTTVPVDWDRPGGRSITLDVARLKATDPDKRIGVVLFNPGGPGASGISALARAKSAFAGLRTRFDVVTWDPRGTLLAKAPSCVDGPVSDAPADRADYERKAKDNAALVARCRDTDPELFDHSDSASQARDMDQIRKALGEDTISYFGQSYGGVFGVTYARLFPGRLRAMALDGIINHTADNAALEAMMQTTNQRAFTEFAARHPREAAAWRDLLTRAPIPVKGAPKPLSYNAFDLQNAAYTLLIDNAKHAELAAAINQARQGDATLFAARAGQRKFWTPAFGLATQCADGFRYENYDDYAVSAEREKRTAPDFPTFRSGYQASTCAGFPVPTRNPRGPLSTAKLPPLLGVSGLVNQPETQDVIRRVPNSTMLPIQKWAHVLYQHDPAARDQVDHYFTG</sequence>
<comment type="similarity">
    <text evidence="1">Belongs to the peptidase S33 family.</text>
</comment>
<name>A0ABV5ZPP0_9PSEU</name>
<dbReference type="InterPro" id="IPR000073">
    <property type="entry name" value="AB_hydrolase_1"/>
</dbReference>